<protein>
    <submittedName>
        <fullName evidence="1">XRE family transcriptional regulator</fullName>
    </submittedName>
</protein>
<proteinExistence type="predicted"/>
<dbReference type="GO" id="GO:0003677">
    <property type="term" value="F:DNA binding"/>
    <property type="evidence" value="ECO:0007669"/>
    <property type="project" value="InterPro"/>
</dbReference>
<evidence type="ECO:0000313" key="1">
    <source>
        <dbReference type="EMBL" id="TFE39980.1"/>
    </source>
</evidence>
<comment type="caution">
    <text evidence="1">The sequence shown here is derived from an EMBL/GenBank/DDBJ whole genome shotgun (WGS) entry which is preliminary data.</text>
</comment>
<dbReference type="EMBL" id="SNVI01000002">
    <property type="protein sequence ID" value="TFE39980.1"/>
    <property type="molecule type" value="Genomic_DNA"/>
</dbReference>
<accession>A0A4Y8MR26</accession>
<name>A0A4Y8MR26_9BURK</name>
<dbReference type="Proteomes" id="UP000297385">
    <property type="component" value="Unassembled WGS sequence"/>
</dbReference>
<reference evidence="1 2" key="1">
    <citation type="submission" date="2019-03" db="EMBL/GenBank/DDBJ databases">
        <title>Complete Genome Sequence of Paraburkholderia dipogonis ICMP 19430T, a Nitrogen-fixing Symbiont of the South African Invasive Legume Dipogon lignosus in New Zealand.</title>
        <authorList>
            <person name="De Meyer S.E."/>
        </authorList>
    </citation>
    <scope>NUCLEOTIDE SEQUENCE [LARGE SCALE GENOMIC DNA]</scope>
    <source>
        <strain evidence="1 2">ICMP 19430</strain>
    </source>
</reference>
<dbReference type="AlphaFoldDB" id="A0A4Y8MR26"/>
<sequence length="118" mass="13059">MLNATPSDVFAQLKQLLSTDVRSESAIARAAGVSQPSVSRYKRGTERHRWGKSFIKLCNFYGLSVRADRGQGLEYERLLCDAIIDVWDGSDNQADALLELLRNLKQVTINSSTGARNG</sequence>
<organism evidence="1 2">
    <name type="scientific">Paraburkholderia dipogonis</name>
    <dbReference type="NCBI Taxonomy" id="1211383"/>
    <lineage>
        <taxon>Bacteria</taxon>
        <taxon>Pseudomonadati</taxon>
        <taxon>Pseudomonadota</taxon>
        <taxon>Betaproteobacteria</taxon>
        <taxon>Burkholderiales</taxon>
        <taxon>Burkholderiaceae</taxon>
        <taxon>Paraburkholderia</taxon>
    </lineage>
</organism>
<dbReference type="SUPFAM" id="SSF47413">
    <property type="entry name" value="lambda repressor-like DNA-binding domains"/>
    <property type="match status" value="1"/>
</dbReference>
<gene>
    <name evidence="1" type="ORF">E2553_24625</name>
</gene>
<evidence type="ECO:0000313" key="2">
    <source>
        <dbReference type="Proteomes" id="UP000297385"/>
    </source>
</evidence>
<dbReference type="InterPro" id="IPR010982">
    <property type="entry name" value="Lambda_DNA-bd_dom_sf"/>
</dbReference>